<accession>A0A8D9B0V0</accession>
<feature type="domain" description="Reverse transcriptase" evidence="2">
    <location>
        <begin position="525"/>
        <end position="794"/>
    </location>
</feature>
<sequence>MSNGKRNKFDEQELTMATWNVLTLKQPGKMQEVANEMKKHRIDLIAIQEVRWQGKGRIDKPEFSLIYSGQERNTGLYGTGFLVNKSIRKSIMEYEATNERLCRLRLKGKFRNITVICAYAPTNIDDVYNKESFYEQLDDLCQKTPKYDMLLVMGDFNAQIGRNEDQKQVAGPHTLHDENNENGELLAEFAIRNKLFIRSTSFQHKNIHLGTWKRWGTNEISQIDHVLVSSRHYSSITDVRSYRGPNCDSDHFLVRTKVREKLSTIPRKNHSRAIKWNTDVLKKDPICAAEYQRALRNKMDATDRGNIHTDDDDIDAIWNDAKAIIMEVAEEQIGQKEWRRNQEWFDDDCKQIIDRKNIARDKMMSLNTRSNAEMYHNLRKESKKMLRRKKREAMKVKMREIDELHKENEQRQFYAAVNKMKKGFQPRTNGCRDINGEIITCEEQVLRRWAQHFQDLLNEDEPNDQTDEEERPDEDNEDMPTLSEVKTAIRKMKNNKAPGNDNITPELLKYGGEAVESMMLKIIHTIWKREKMPVNWNAGVLCVLHKKGDKLNCNNFRGIMLLNTAYKVLTIIINDRIKTVTNEKIGEYQCGFRTERGTTDQLFVVRQMMEKCYEYDIDLHILFIDFKQAFDSLDRQKLKQAMIELQVTPKMINLAMMTMNNSKALVKVDNTLGDPFDINAGVKQGDSLSTTLFIIALHKAIKPIDQRGTIFTKTTQLCAYADDIGVIARTKERLVEIFKQIEENGKELGRVVNENKTMYMKISASEDRRTVQNLTIGERSFKAVTEFKYLGEIVNNIGKTSSAIKERIRSGNRAYFANIKLLKNKLISRKTKLKIYKTLIRPIITFGSENWTMTQDDQNRLRIFERKIIRRIYGAIRLSEEEWRIRNNREIDEILNQEDVVRFIKSQRLRWFGHVQRMEEHRMPKKIMNARVYGTRRRGRPRLRWMDQVLEDLRTMRVTGWGTSVKNRLAWRQIVEEAKAHFTPVGMVSIPRLPQFSG</sequence>
<evidence type="ECO:0000259" key="2">
    <source>
        <dbReference type="PROSITE" id="PS50878"/>
    </source>
</evidence>
<dbReference type="GO" id="GO:0003824">
    <property type="term" value="F:catalytic activity"/>
    <property type="evidence" value="ECO:0007669"/>
    <property type="project" value="InterPro"/>
</dbReference>
<dbReference type="SUPFAM" id="SSF56219">
    <property type="entry name" value="DNase I-like"/>
    <property type="match status" value="1"/>
</dbReference>
<dbReference type="Pfam" id="PF00078">
    <property type="entry name" value="RVT_1"/>
    <property type="match status" value="1"/>
</dbReference>
<dbReference type="EMBL" id="HBUF01602360">
    <property type="protein sequence ID" value="CAG6776453.1"/>
    <property type="molecule type" value="Transcribed_RNA"/>
</dbReference>
<evidence type="ECO:0000256" key="1">
    <source>
        <dbReference type="SAM" id="MobiDB-lite"/>
    </source>
</evidence>
<dbReference type="Pfam" id="PF03372">
    <property type="entry name" value="Exo_endo_phos"/>
    <property type="match status" value="1"/>
</dbReference>
<name>A0A8D9B0V0_9HEMI</name>
<protein>
    <submittedName>
        <fullName evidence="3">Craniofacial development protein 2</fullName>
    </submittedName>
</protein>
<dbReference type="InterPro" id="IPR036691">
    <property type="entry name" value="Endo/exonu/phosph_ase_sf"/>
</dbReference>
<dbReference type="Gene3D" id="3.60.10.10">
    <property type="entry name" value="Endonuclease/exonuclease/phosphatase"/>
    <property type="match status" value="1"/>
</dbReference>
<proteinExistence type="predicted"/>
<dbReference type="PROSITE" id="PS50878">
    <property type="entry name" value="RT_POL"/>
    <property type="match status" value="1"/>
</dbReference>
<evidence type="ECO:0000313" key="3">
    <source>
        <dbReference type="EMBL" id="CAG6776453.1"/>
    </source>
</evidence>
<dbReference type="PANTHER" id="PTHR47027">
    <property type="entry name" value="REVERSE TRANSCRIPTASE DOMAIN-CONTAINING PROTEIN"/>
    <property type="match status" value="1"/>
</dbReference>
<dbReference type="PANTHER" id="PTHR47027:SF20">
    <property type="entry name" value="REVERSE TRANSCRIPTASE-LIKE PROTEIN WITH RNA-DIRECTED DNA POLYMERASE DOMAIN"/>
    <property type="match status" value="1"/>
</dbReference>
<dbReference type="InterPro" id="IPR000477">
    <property type="entry name" value="RT_dom"/>
</dbReference>
<dbReference type="CDD" id="cd09076">
    <property type="entry name" value="L1-EN"/>
    <property type="match status" value="1"/>
</dbReference>
<dbReference type="InterPro" id="IPR043502">
    <property type="entry name" value="DNA/RNA_pol_sf"/>
</dbReference>
<reference evidence="3" key="1">
    <citation type="submission" date="2021-05" db="EMBL/GenBank/DDBJ databases">
        <authorList>
            <person name="Alioto T."/>
            <person name="Alioto T."/>
            <person name="Gomez Garrido J."/>
        </authorList>
    </citation>
    <scope>NUCLEOTIDE SEQUENCE</scope>
</reference>
<dbReference type="InterPro" id="IPR005135">
    <property type="entry name" value="Endo/exonuclease/phosphatase"/>
</dbReference>
<organism evidence="3">
    <name type="scientific">Cacopsylla melanoneura</name>
    <dbReference type="NCBI Taxonomy" id="428564"/>
    <lineage>
        <taxon>Eukaryota</taxon>
        <taxon>Metazoa</taxon>
        <taxon>Ecdysozoa</taxon>
        <taxon>Arthropoda</taxon>
        <taxon>Hexapoda</taxon>
        <taxon>Insecta</taxon>
        <taxon>Pterygota</taxon>
        <taxon>Neoptera</taxon>
        <taxon>Paraneoptera</taxon>
        <taxon>Hemiptera</taxon>
        <taxon>Sternorrhyncha</taxon>
        <taxon>Psylloidea</taxon>
        <taxon>Psyllidae</taxon>
        <taxon>Psyllinae</taxon>
        <taxon>Cacopsylla</taxon>
    </lineage>
</organism>
<dbReference type="SUPFAM" id="SSF56672">
    <property type="entry name" value="DNA/RNA polymerases"/>
    <property type="match status" value="1"/>
</dbReference>
<dbReference type="AlphaFoldDB" id="A0A8D9B0V0"/>
<dbReference type="CDD" id="cd01650">
    <property type="entry name" value="RT_nLTR_like"/>
    <property type="match status" value="1"/>
</dbReference>
<dbReference type="GO" id="GO:0071897">
    <property type="term" value="P:DNA biosynthetic process"/>
    <property type="evidence" value="ECO:0007669"/>
    <property type="project" value="UniProtKB-ARBA"/>
</dbReference>
<feature type="region of interest" description="Disordered" evidence="1">
    <location>
        <begin position="456"/>
        <end position="480"/>
    </location>
</feature>
<feature type="compositionally biased region" description="Acidic residues" evidence="1">
    <location>
        <begin position="457"/>
        <end position="478"/>
    </location>
</feature>